<feature type="non-terminal residue" evidence="2">
    <location>
        <position position="60"/>
    </location>
</feature>
<evidence type="ECO:0000256" key="1">
    <source>
        <dbReference type="SAM" id="MobiDB-lite"/>
    </source>
</evidence>
<feature type="region of interest" description="Disordered" evidence="1">
    <location>
        <begin position="36"/>
        <end position="60"/>
    </location>
</feature>
<gene>
    <name evidence="2" type="primary">ORF30592</name>
</gene>
<dbReference type="EMBL" id="HACG01010730">
    <property type="protein sequence ID" value="CEK57595.1"/>
    <property type="molecule type" value="Transcribed_RNA"/>
</dbReference>
<feature type="compositionally biased region" description="Basic and acidic residues" evidence="1">
    <location>
        <begin position="51"/>
        <end position="60"/>
    </location>
</feature>
<organism evidence="2">
    <name type="scientific">Arion vulgaris</name>
    <dbReference type="NCBI Taxonomy" id="1028688"/>
    <lineage>
        <taxon>Eukaryota</taxon>
        <taxon>Metazoa</taxon>
        <taxon>Spiralia</taxon>
        <taxon>Lophotrochozoa</taxon>
        <taxon>Mollusca</taxon>
        <taxon>Gastropoda</taxon>
        <taxon>Heterobranchia</taxon>
        <taxon>Euthyneura</taxon>
        <taxon>Panpulmonata</taxon>
        <taxon>Eupulmonata</taxon>
        <taxon>Stylommatophora</taxon>
        <taxon>Helicina</taxon>
        <taxon>Arionoidea</taxon>
        <taxon>Arionidae</taxon>
        <taxon>Arion</taxon>
    </lineage>
</organism>
<protein>
    <submittedName>
        <fullName evidence="2">Uncharacterized protein</fullName>
    </submittedName>
</protein>
<name>A0A0B6YQ47_9EUPU</name>
<dbReference type="AlphaFoldDB" id="A0A0B6YQ47"/>
<accession>A0A0B6YQ47</accession>
<evidence type="ECO:0000313" key="2">
    <source>
        <dbReference type="EMBL" id="CEK57595.1"/>
    </source>
</evidence>
<sequence length="60" mass="7041">MDYGTNARLRLLPVEIDDEFEEIPDYDENLDLTLESDDEEQSDTELQNLQKSHEPSDEKI</sequence>
<proteinExistence type="predicted"/>
<reference evidence="2" key="1">
    <citation type="submission" date="2014-12" db="EMBL/GenBank/DDBJ databases">
        <title>Insight into the proteome of Arion vulgaris.</title>
        <authorList>
            <person name="Aradska J."/>
            <person name="Bulat T."/>
            <person name="Smidak R."/>
            <person name="Sarate P."/>
            <person name="Gangsoo J."/>
            <person name="Sialana F."/>
            <person name="Bilban M."/>
            <person name="Lubec G."/>
        </authorList>
    </citation>
    <scope>NUCLEOTIDE SEQUENCE</scope>
    <source>
        <tissue evidence="2">Skin</tissue>
    </source>
</reference>